<keyword evidence="2" id="KW-1185">Reference proteome</keyword>
<name>E8R900_DESM0</name>
<proteinExistence type="predicted"/>
<dbReference type="Proteomes" id="UP000001068">
    <property type="component" value="Chromosome"/>
</dbReference>
<dbReference type="OrthoDB" id="17633at2157"/>
<dbReference type="AlphaFoldDB" id="E8R900"/>
<dbReference type="KEGG" id="dmu:Desmu_0668"/>
<gene>
    <name evidence="1" type="ordered locus">Desmu_0668</name>
</gene>
<evidence type="ECO:0000313" key="1">
    <source>
        <dbReference type="EMBL" id="ADV64976.1"/>
    </source>
</evidence>
<dbReference type="STRING" id="765177.Desmu_0668"/>
<evidence type="ECO:0000313" key="2">
    <source>
        <dbReference type="Proteomes" id="UP000001068"/>
    </source>
</evidence>
<protein>
    <submittedName>
        <fullName evidence="1">Uncharacterized protein</fullName>
    </submittedName>
</protein>
<dbReference type="GeneID" id="10153362"/>
<accession>E8R900</accession>
<reference evidence="1 2" key="2">
    <citation type="journal article" date="2011" name="Stand. Genomic Sci.">
        <title>Complete genome sequence of Desulfurococcus mucosus type strain (O7/1).</title>
        <authorList>
            <person name="Wirth R."/>
            <person name="Chertkov O."/>
            <person name="Held B."/>
            <person name="Lapidus A."/>
            <person name="Nolan M."/>
            <person name="Lucas S."/>
            <person name="Hammon N."/>
            <person name="Deshpande S."/>
            <person name="Cheng J.F."/>
            <person name="Tapia R."/>
            <person name="Han C."/>
            <person name="Goodwin L."/>
            <person name="Pitluck S."/>
            <person name="Liolios K."/>
            <person name="Ioanna P."/>
            <person name="Ivanova N."/>
            <person name="Mavromatis K."/>
            <person name="Mikhailova N."/>
            <person name="Pati A."/>
            <person name="Chen A."/>
            <person name="Palaniappan K."/>
            <person name="Land M."/>
            <person name="Hauser L."/>
            <person name="Chang Y.J."/>
            <person name="Jeffries C.D."/>
            <person name="Bilek Y."/>
            <person name="Hader T."/>
            <person name="Rohde M."/>
            <person name="Spring S."/>
            <person name="Sikorski J."/>
            <person name="Goker M."/>
            <person name="Woyke T."/>
            <person name="Bristow J."/>
            <person name="Eisen J.A."/>
            <person name="Markowitz V."/>
            <person name="Hugenholtz P."/>
            <person name="Kyrpides N.C."/>
            <person name="Klenk H.P."/>
        </authorList>
    </citation>
    <scope>NUCLEOTIDE SEQUENCE [LARGE SCALE GENOMIC DNA]</scope>
    <source>
        <strain evidence="2">ATCC 35584 / DSM 2162 / JCM 9187 / O7/1</strain>
    </source>
</reference>
<reference evidence="2" key="1">
    <citation type="submission" date="2010-11" db="EMBL/GenBank/DDBJ databases">
        <title>The complete genome of Desulfurococcus mucosus DSM 2162.</title>
        <authorList>
            <consortium name="US DOE Joint Genome Institute (JGI-PGF)"/>
            <person name="Lucas S."/>
            <person name="Copeland A."/>
            <person name="Lapidus A."/>
            <person name="Bruce D."/>
            <person name="Goodwin L."/>
            <person name="Pitluck S."/>
            <person name="Kyrpides N."/>
            <person name="Mavromatis K."/>
            <person name="Pagani I."/>
            <person name="Ivanova N."/>
            <person name="Ovchinnikova G."/>
            <person name="Chertkov O."/>
            <person name="Held B."/>
            <person name="Brettin T."/>
            <person name="Detter J.C."/>
            <person name="Tapia R."/>
            <person name="Han C."/>
            <person name="Land M."/>
            <person name="Hauser L."/>
            <person name="Markowitz V."/>
            <person name="Cheng J.-F."/>
            <person name="Hugenholtz P."/>
            <person name="Woyke T."/>
            <person name="Wu D."/>
            <person name="Wirth R."/>
            <person name="Bilek Y."/>
            <person name="Hader T."/>
            <person name="Klenk H.-P."/>
            <person name="Eisen J.A."/>
        </authorList>
    </citation>
    <scope>NUCLEOTIDE SEQUENCE [LARGE SCALE GENOMIC DNA]</scope>
    <source>
        <strain evidence="2">ATCC 35584 / DSM 2162 / JCM 9187 / O7/1</strain>
    </source>
</reference>
<dbReference type="eggNOG" id="arCOG05957">
    <property type="taxonomic scope" value="Archaea"/>
</dbReference>
<dbReference type="EMBL" id="CP002363">
    <property type="protein sequence ID" value="ADV64976.1"/>
    <property type="molecule type" value="Genomic_DNA"/>
</dbReference>
<organism evidence="1 2">
    <name type="scientific">Desulfurococcus mucosus (strain ATCC 35584 / DSM 2162 / JCM 9187 / O7/1)</name>
    <dbReference type="NCBI Taxonomy" id="765177"/>
    <lineage>
        <taxon>Archaea</taxon>
        <taxon>Thermoproteota</taxon>
        <taxon>Thermoprotei</taxon>
        <taxon>Desulfurococcales</taxon>
        <taxon>Desulfurococcaceae</taxon>
        <taxon>Desulfurococcus</taxon>
    </lineage>
</organism>
<sequence>MRRLLHEELSKYFSRVVSEEQGPYVFFLVSGRDAEYVICVRKAEEYLYGKVVKADKVSGFNCREIEYEPHGLYVFAKEPGGLAEKILLKLGQYNL</sequence>
<dbReference type="HOGENOM" id="CLU_2340024_0_0_2"/>
<dbReference type="RefSeq" id="WP_013562198.1">
    <property type="nucleotide sequence ID" value="NC_014961.1"/>
</dbReference>